<dbReference type="Pfam" id="PF01936">
    <property type="entry name" value="NYN"/>
    <property type="match status" value="1"/>
</dbReference>
<sequence length="190" mass="20915">MAACAVFLDAGYIEKVLQREHPGIRIDYAKLATKMAGDEPLLRAYYYNCLPYQSNPPSEEEKAVYDRKKKFIDALKYLPRFEVRLGQLVKAGIGANNQPIFQQKRVDLMLGVDMALLAAKGKVTSIAIFTGDSDVIPAVEVVKQEGVVVHLWHGAMGAGAQNAPSRDLHQMCDERSAVATIINDIARDAP</sequence>
<reference evidence="2 3" key="1">
    <citation type="journal article" date="2013" name="Genome Announc.">
        <title>Draft Genome Sequence for Caulobacter sp. Strain OR37, a Bacterium Tolerant to Heavy Metals.</title>
        <authorList>
            <person name="Utturkar S.M."/>
            <person name="Bollmann A."/>
            <person name="Brzoska R.M."/>
            <person name="Klingeman D.M."/>
            <person name="Epstein S.E."/>
            <person name="Palumbo A.V."/>
            <person name="Brown S.D."/>
        </authorList>
    </citation>
    <scope>NUCLEOTIDE SEQUENCE [LARGE SCALE GENOMIC DNA]</scope>
    <source>
        <strain evidence="2 3">OR37</strain>
    </source>
</reference>
<dbReference type="InterPro" id="IPR021139">
    <property type="entry name" value="NYN"/>
</dbReference>
<evidence type="ECO:0000313" key="2">
    <source>
        <dbReference type="EMBL" id="ENZ83129.1"/>
    </source>
</evidence>
<dbReference type="STRING" id="1292034.OR37_00904"/>
<proteinExistence type="predicted"/>
<evidence type="ECO:0000313" key="3">
    <source>
        <dbReference type="Proteomes" id="UP000013063"/>
    </source>
</evidence>
<name>R0EML7_CAUVI</name>
<dbReference type="Proteomes" id="UP000013063">
    <property type="component" value="Unassembled WGS sequence"/>
</dbReference>
<dbReference type="EMBL" id="APMP01000003">
    <property type="protein sequence ID" value="ENZ83129.1"/>
    <property type="molecule type" value="Genomic_DNA"/>
</dbReference>
<dbReference type="eggNOG" id="COG1432">
    <property type="taxonomic scope" value="Bacteria"/>
</dbReference>
<evidence type="ECO:0000259" key="1">
    <source>
        <dbReference type="Pfam" id="PF01936"/>
    </source>
</evidence>
<dbReference type="InterPro" id="IPR047140">
    <property type="entry name" value="LabA"/>
</dbReference>
<dbReference type="AlphaFoldDB" id="R0EML7"/>
<dbReference type="PANTHER" id="PTHR35458:SF8">
    <property type="entry name" value="SLR0650 PROTEIN"/>
    <property type="match status" value="1"/>
</dbReference>
<protein>
    <recommendedName>
        <fullName evidence="1">NYN domain-containing protein</fullName>
    </recommendedName>
</protein>
<comment type="caution">
    <text evidence="2">The sequence shown here is derived from an EMBL/GenBank/DDBJ whole genome shotgun (WGS) entry which is preliminary data.</text>
</comment>
<accession>R0EML7</accession>
<keyword evidence="3" id="KW-1185">Reference proteome</keyword>
<feature type="domain" description="NYN" evidence="1">
    <location>
        <begin position="5"/>
        <end position="173"/>
    </location>
</feature>
<dbReference type="PANTHER" id="PTHR35458">
    <property type="entry name" value="SLR0755 PROTEIN"/>
    <property type="match status" value="1"/>
</dbReference>
<organism evidence="2 3">
    <name type="scientific">Caulobacter vibrioides OR37</name>
    <dbReference type="NCBI Taxonomy" id="1292034"/>
    <lineage>
        <taxon>Bacteria</taxon>
        <taxon>Pseudomonadati</taxon>
        <taxon>Pseudomonadota</taxon>
        <taxon>Alphaproteobacteria</taxon>
        <taxon>Caulobacterales</taxon>
        <taxon>Caulobacteraceae</taxon>
        <taxon>Caulobacter</taxon>
    </lineage>
</organism>
<gene>
    <name evidence="2" type="ORF">OR37_00904</name>
</gene>
<dbReference type="Gene3D" id="3.40.50.1010">
    <property type="entry name" value="5'-nuclease"/>
    <property type="match status" value="1"/>
</dbReference>
<dbReference type="GO" id="GO:0004540">
    <property type="term" value="F:RNA nuclease activity"/>
    <property type="evidence" value="ECO:0007669"/>
    <property type="project" value="InterPro"/>
</dbReference>